<dbReference type="RefSeq" id="WP_317942534.1">
    <property type="nucleotide sequence ID" value="NZ_JAUBDI010000003.1"/>
</dbReference>
<feature type="transmembrane region" description="Helical" evidence="1">
    <location>
        <begin position="280"/>
        <end position="297"/>
    </location>
</feature>
<comment type="caution">
    <text evidence="3">The sequence shown here is derived from an EMBL/GenBank/DDBJ whole genome shotgun (WGS) entry which is preliminary data.</text>
</comment>
<feature type="transmembrane region" description="Helical" evidence="1">
    <location>
        <begin position="21"/>
        <end position="41"/>
    </location>
</feature>
<sequence>MKVSPTLLGNRIESLDMLRGFALLGIFIANMLTFHSPYFYIDPHTYFSTPGDQFSYKIISIFIEASFYPIFAMLFGYGLQMQYAKSVVNKTPFAPIMAKRLAILMAFGLIHALFIWSGDILFTYAIMGFIMIGAVRIPKKWLLPVALVVYLIPTLLLIGGTYFVTKMFPDDLMEGYSDIQRIEQAITAYGHGSYVDALLFRIPEWLLIGLPAMFMGVFMVLPLIMLGAVFAKVKLFERAAQFKGRIALVTLLSLVAGIVIKSLPYIDEPTYYYKLTQQLIGGPILAIGYAGVILLLCQLPIFQKVFRPISKAGRMSLTTYLTQSIVATLIFYNYGFGLYGKVDIETGTLMAIGIFILQVIFAELWLMKFKMGPFEWIWRKVTYGKNLTKKEEKVQVL</sequence>
<dbReference type="PANTHER" id="PTHR30590">
    <property type="entry name" value="INNER MEMBRANE PROTEIN"/>
    <property type="match status" value="1"/>
</dbReference>
<feature type="transmembrane region" description="Helical" evidence="1">
    <location>
        <begin position="205"/>
        <end position="230"/>
    </location>
</feature>
<feature type="transmembrane region" description="Helical" evidence="1">
    <location>
        <begin position="100"/>
        <end position="116"/>
    </location>
</feature>
<proteinExistence type="predicted"/>
<feature type="transmembrane region" description="Helical" evidence="1">
    <location>
        <begin position="347"/>
        <end position="366"/>
    </location>
</feature>
<feature type="transmembrane region" description="Helical" evidence="1">
    <location>
        <begin position="242"/>
        <end position="260"/>
    </location>
</feature>
<dbReference type="Proteomes" id="UP001282284">
    <property type="component" value="Unassembled WGS sequence"/>
</dbReference>
<dbReference type="InterPro" id="IPR052529">
    <property type="entry name" value="Bact_Transport_Assoc"/>
</dbReference>
<feature type="transmembrane region" description="Helical" evidence="1">
    <location>
        <begin position="145"/>
        <end position="164"/>
    </location>
</feature>
<dbReference type="InterPro" id="IPR007349">
    <property type="entry name" value="DUF418"/>
</dbReference>
<dbReference type="Pfam" id="PF04235">
    <property type="entry name" value="DUF418"/>
    <property type="match status" value="1"/>
</dbReference>
<evidence type="ECO:0000313" key="3">
    <source>
        <dbReference type="EMBL" id="MDW0112654.1"/>
    </source>
</evidence>
<gene>
    <name evidence="3" type="ORF">QT711_05620</name>
</gene>
<keyword evidence="4" id="KW-1185">Reference proteome</keyword>
<feature type="transmembrane region" description="Helical" evidence="1">
    <location>
        <begin position="61"/>
        <end position="79"/>
    </location>
</feature>
<keyword evidence="1" id="KW-0472">Membrane</keyword>
<evidence type="ECO:0000259" key="2">
    <source>
        <dbReference type="Pfam" id="PF04235"/>
    </source>
</evidence>
<feature type="transmembrane region" description="Helical" evidence="1">
    <location>
        <begin position="122"/>
        <end position="138"/>
    </location>
</feature>
<keyword evidence="1" id="KW-1133">Transmembrane helix</keyword>
<accession>A0ABU4G6P9</accession>
<dbReference type="PANTHER" id="PTHR30590:SF2">
    <property type="entry name" value="INNER MEMBRANE PROTEIN"/>
    <property type="match status" value="1"/>
</dbReference>
<organism evidence="3 4">
    <name type="scientific">Sporosarcina saromensis</name>
    <dbReference type="NCBI Taxonomy" id="359365"/>
    <lineage>
        <taxon>Bacteria</taxon>
        <taxon>Bacillati</taxon>
        <taxon>Bacillota</taxon>
        <taxon>Bacilli</taxon>
        <taxon>Bacillales</taxon>
        <taxon>Caryophanaceae</taxon>
        <taxon>Sporosarcina</taxon>
    </lineage>
</organism>
<evidence type="ECO:0000313" key="4">
    <source>
        <dbReference type="Proteomes" id="UP001282284"/>
    </source>
</evidence>
<evidence type="ECO:0000256" key="1">
    <source>
        <dbReference type="SAM" id="Phobius"/>
    </source>
</evidence>
<feature type="domain" description="DUF418" evidence="2">
    <location>
        <begin position="231"/>
        <end position="385"/>
    </location>
</feature>
<protein>
    <submittedName>
        <fullName evidence="3">DUF418 domain-containing protein</fullName>
    </submittedName>
</protein>
<name>A0ABU4G6P9_9BACL</name>
<dbReference type="EMBL" id="JAUBDI010000003">
    <property type="protein sequence ID" value="MDW0112654.1"/>
    <property type="molecule type" value="Genomic_DNA"/>
</dbReference>
<feature type="transmembrane region" description="Helical" evidence="1">
    <location>
        <begin position="317"/>
        <end position="335"/>
    </location>
</feature>
<reference evidence="3 4" key="1">
    <citation type="submission" date="2023-06" db="EMBL/GenBank/DDBJ databases">
        <title>Sporosarcina sp. nov., isolated from Korean traditional fermented seafood 'Jeotgal'.</title>
        <authorList>
            <person name="Yang A.I."/>
            <person name="Shin N.-R."/>
        </authorList>
    </citation>
    <scope>NUCLEOTIDE SEQUENCE [LARGE SCALE GENOMIC DNA]</scope>
    <source>
        <strain evidence="3 4">KCTC13119</strain>
    </source>
</reference>
<keyword evidence="1" id="KW-0812">Transmembrane</keyword>